<sequence>MSHNNSILNILRIKDKNIKIISVEEAEHSSSVTSSTISIFFWGASTKNVAVNLRQTCLKVRFP</sequence>
<name>A0A347T977_LIMRT</name>
<evidence type="ECO:0000313" key="2">
    <source>
        <dbReference type="Proteomes" id="UP000430985"/>
    </source>
</evidence>
<dbReference type="AlphaFoldDB" id="A0A347T977"/>
<protein>
    <submittedName>
        <fullName evidence="1">Uncharacterized protein</fullName>
    </submittedName>
</protein>
<evidence type="ECO:0000313" key="1">
    <source>
        <dbReference type="EMBL" id="MRG69764.1"/>
    </source>
</evidence>
<organism evidence="1 2">
    <name type="scientific">Limosilactobacillus reuteri</name>
    <name type="common">Lactobacillus reuteri</name>
    <dbReference type="NCBI Taxonomy" id="1598"/>
    <lineage>
        <taxon>Bacteria</taxon>
        <taxon>Bacillati</taxon>
        <taxon>Bacillota</taxon>
        <taxon>Bacilli</taxon>
        <taxon>Lactobacillales</taxon>
        <taxon>Lactobacillaceae</taxon>
        <taxon>Limosilactobacillus</taxon>
    </lineage>
</organism>
<proteinExistence type="predicted"/>
<comment type="caution">
    <text evidence="1">The sequence shown here is derived from an EMBL/GenBank/DDBJ whole genome shotgun (WGS) entry which is preliminary data.</text>
</comment>
<accession>A0A347T977</accession>
<reference evidence="1 2" key="1">
    <citation type="submission" date="2019-11" db="EMBL/GenBank/DDBJ databases">
        <title>Draft genome sequence of 12 host-associated Lactobacillus reuteri rodent strains.</title>
        <authorList>
            <person name="Zhang S."/>
            <person name="Ozcam M."/>
            <person name="Van Pijkeren J.P."/>
        </authorList>
    </citation>
    <scope>NUCLEOTIDE SEQUENCE [LARGE SCALE GENOMIC DNA]</scope>
    <source>
        <strain evidence="1 2">Rat19</strain>
    </source>
</reference>
<dbReference type="EMBL" id="WJNE01000026">
    <property type="protein sequence ID" value="MRG69764.1"/>
    <property type="molecule type" value="Genomic_DNA"/>
</dbReference>
<gene>
    <name evidence="1" type="ORF">GIX83_08010</name>
</gene>
<dbReference type="Proteomes" id="UP000430985">
    <property type="component" value="Unassembled WGS sequence"/>
</dbReference>